<keyword evidence="1" id="KW-0378">Hydrolase</keyword>
<comment type="caution">
    <text evidence="1">The sequence shown here is derived from an EMBL/GenBank/DDBJ whole genome shotgun (WGS) entry which is preliminary data.</text>
</comment>
<dbReference type="Proteomes" id="UP001595191">
    <property type="component" value="Unassembled WGS sequence"/>
</dbReference>
<dbReference type="EMBL" id="JBHFPV010000001">
    <property type="protein sequence ID" value="MFH6601896.1"/>
    <property type="molecule type" value="Genomic_DNA"/>
</dbReference>
<evidence type="ECO:0000313" key="1">
    <source>
        <dbReference type="EMBL" id="MFH6601896.1"/>
    </source>
</evidence>
<keyword evidence="2" id="KW-1185">Reference proteome</keyword>
<reference evidence="1" key="1">
    <citation type="submission" date="2024-09" db="EMBL/GenBank/DDBJ databases">
        <authorList>
            <person name="Liu J."/>
        </authorList>
    </citation>
    <scope>NUCLEOTIDE SEQUENCE</scope>
    <source>
        <strain evidence="1">NBU2967</strain>
    </source>
</reference>
<name>A0ACC7LEL2_9FLAO</name>
<evidence type="ECO:0000313" key="2">
    <source>
        <dbReference type="Proteomes" id="UP001595191"/>
    </source>
</evidence>
<accession>A0ACC7LEL2</accession>
<sequence>MVRYLAFGLNVLLFSIFSISCSEQEPYGNLLDLALASENINIRRVMDSVERYEVQIRYTQIDRRNDSIIFTDYDFQVDDHRYFYPASTVKFPAAVLTLQKLNTIDSLNKDSRFYVEGDSIETTFAKEISKIFAVSDNNANNRLVEFLGQDAINDGLKKRGVSPVRISHRLGYHSDDLATKPLIIYLNDSTTAIFEGTVNSAPRPLEIEGVKKGKGYIDEDSLFQEPFDFSLKNYYPISAQHGLLKRIIFPEIFPEEQRFDLSVEQREFLLSAMHTLPRRVGYDPEEYYDGYCKFLMYGDIKENIPDNIKIYNKVGWAYGTLTDCAYLVDEKNNIEFMLTATLLVNHNGIFNDDTYEFDEIGIPFLAELGREIHKLELQRKKIDDYGKPII</sequence>
<gene>
    <name evidence="1" type="ORF">ACEZ3G_00295</name>
</gene>
<protein>
    <submittedName>
        <fullName evidence="1">Serine hydrolase</fullName>
    </submittedName>
</protein>
<organism evidence="1 2">
    <name type="scientific">Meishania litoralis</name>
    <dbReference type="NCBI Taxonomy" id="3434685"/>
    <lineage>
        <taxon>Bacteria</taxon>
        <taxon>Pseudomonadati</taxon>
        <taxon>Bacteroidota</taxon>
        <taxon>Flavobacteriia</taxon>
        <taxon>Flavobacteriales</taxon>
        <taxon>Flavobacteriaceae</taxon>
        <taxon>Meishania</taxon>
    </lineage>
</organism>
<proteinExistence type="predicted"/>